<dbReference type="AlphaFoldDB" id="A0AAW1EA82"/>
<comment type="caution">
    <text evidence="1">The sequence shown here is derived from an EMBL/GenBank/DDBJ whole genome shotgun (WGS) entry which is preliminary data.</text>
</comment>
<accession>A0AAW1EA82</accession>
<name>A0AAW1EA82_ZOAVI</name>
<dbReference type="EMBL" id="JBCEZU010000434">
    <property type="protein sequence ID" value="KAK9519514.1"/>
    <property type="molecule type" value="Genomic_DNA"/>
</dbReference>
<gene>
    <name evidence="1" type="ORF">VZT92_022240</name>
</gene>
<sequence>MALKRLHGPTERVEWDPSVIWHRGGKGAQHKSWTRFEPKALCCPTFNRHSSVRPARRTEPNDSRCVITHRDDTSAVFCGVETRGQRKTGSLEYN</sequence>
<dbReference type="Proteomes" id="UP001488805">
    <property type="component" value="Unassembled WGS sequence"/>
</dbReference>
<evidence type="ECO:0000313" key="2">
    <source>
        <dbReference type="Proteomes" id="UP001488805"/>
    </source>
</evidence>
<evidence type="ECO:0000313" key="1">
    <source>
        <dbReference type="EMBL" id="KAK9519514.1"/>
    </source>
</evidence>
<reference evidence="1 2" key="1">
    <citation type="journal article" date="2024" name="Genome Biol. Evol.">
        <title>Chromosome-level genome assembly of the viviparous eelpout Zoarces viviparus.</title>
        <authorList>
            <person name="Fuhrmann N."/>
            <person name="Brasseur M.V."/>
            <person name="Bakowski C.E."/>
            <person name="Podsiadlowski L."/>
            <person name="Prost S."/>
            <person name="Krehenwinkel H."/>
            <person name="Mayer C."/>
        </authorList>
    </citation>
    <scope>NUCLEOTIDE SEQUENCE [LARGE SCALE GENOMIC DNA]</scope>
    <source>
        <strain evidence="1">NO-MEL_2022_Ind0_liver</strain>
    </source>
</reference>
<organism evidence="1 2">
    <name type="scientific">Zoarces viviparus</name>
    <name type="common">Viviparous eelpout</name>
    <name type="synonym">Blennius viviparus</name>
    <dbReference type="NCBI Taxonomy" id="48416"/>
    <lineage>
        <taxon>Eukaryota</taxon>
        <taxon>Metazoa</taxon>
        <taxon>Chordata</taxon>
        <taxon>Craniata</taxon>
        <taxon>Vertebrata</taxon>
        <taxon>Euteleostomi</taxon>
        <taxon>Actinopterygii</taxon>
        <taxon>Neopterygii</taxon>
        <taxon>Teleostei</taxon>
        <taxon>Neoteleostei</taxon>
        <taxon>Acanthomorphata</taxon>
        <taxon>Eupercaria</taxon>
        <taxon>Perciformes</taxon>
        <taxon>Cottioidei</taxon>
        <taxon>Zoarcales</taxon>
        <taxon>Zoarcidae</taxon>
        <taxon>Zoarcinae</taxon>
        <taxon>Zoarces</taxon>
    </lineage>
</organism>
<keyword evidence="2" id="KW-1185">Reference proteome</keyword>
<protein>
    <submittedName>
        <fullName evidence="1">Uncharacterized protein</fullName>
    </submittedName>
</protein>
<proteinExistence type="predicted"/>